<gene>
    <name evidence="5" type="ORF">GCM10009850_102340</name>
</gene>
<dbReference type="PANTHER" id="PTHR45947:SF13">
    <property type="entry name" value="TRANSFERASE"/>
    <property type="match status" value="1"/>
</dbReference>
<sequence length="350" mass="37245">MSTDTTSGLRVVMVAPPWGTIPPRAYGGIEEMVAGLIDGLDRRGHEVTLIGAGTATEAAAAFMSTYGHAPVERIGQSLPEVLHAARAWCLLAGLEADIVHDHSLAGPLTAAGRAQPTVVTCHGPTHGELGDYYRKLGEDISLVAISESQRKQAPDLNWAGTVHNALDAASFPYRDHKEDWVLWLGRFDACKGAHLAIDAARAAGRRIVLAGKLAEPSEHVCFEEQVKPKLGEDAVYVGEADAARKRELLAAARCLVFPVQWEEPFGMVVIEAMACGTPVVALGMGAVPEIVVDGRTGFVVQTVAELPGAIQAAGRLNPLACRRHVEQYFGVSAMAGAYEGVYRQVLAERG</sequence>
<dbReference type="InterPro" id="IPR028098">
    <property type="entry name" value="Glyco_trans_4-like_N"/>
</dbReference>
<evidence type="ECO:0000313" key="6">
    <source>
        <dbReference type="Proteomes" id="UP001499843"/>
    </source>
</evidence>
<organism evidence="5 6">
    <name type="scientific">Nonomuraea monospora</name>
    <dbReference type="NCBI Taxonomy" id="568818"/>
    <lineage>
        <taxon>Bacteria</taxon>
        <taxon>Bacillati</taxon>
        <taxon>Actinomycetota</taxon>
        <taxon>Actinomycetes</taxon>
        <taxon>Streptosporangiales</taxon>
        <taxon>Streptosporangiaceae</taxon>
        <taxon>Nonomuraea</taxon>
    </lineage>
</organism>
<dbReference type="InterPro" id="IPR001296">
    <property type="entry name" value="Glyco_trans_1"/>
</dbReference>
<dbReference type="Pfam" id="PF00534">
    <property type="entry name" value="Glycos_transf_1"/>
    <property type="match status" value="1"/>
</dbReference>
<dbReference type="Pfam" id="PF13439">
    <property type="entry name" value="Glyco_transf_4"/>
    <property type="match status" value="1"/>
</dbReference>
<feature type="domain" description="Glycosyltransferase subfamily 4-like N-terminal" evidence="4">
    <location>
        <begin position="26"/>
        <end position="132"/>
    </location>
</feature>
<dbReference type="EMBL" id="BAAAQX010000044">
    <property type="protein sequence ID" value="GAA2214768.1"/>
    <property type="molecule type" value="Genomic_DNA"/>
</dbReference>
<keyword evidence="2" id="KW-0808">Transferase</keyword>
<evidence type="ECO:0000256" key="2">
    <source>
        <dbReference type="ARBA" id="ARBA00022679"/>
    </source>
</evidence>
<evidence type="ECO:0000259" key="4">
    <source>
        <dbReference type="Pfam" id="PF13439"/>
    </source>
</evidence>
<keyword evidence="1" id="KW-0328">Glycosyltransferase</keyword>
<dbReference type="RefSeq" id="WP_344492929.1">
    <property type="nucleotide sequence ID" value="NZ_BAAAQX010000044.1"/>
</dbReference>
<protein>
    <submittedName>
        <fullName evidence="5">Glycosyltransferase family 4 protein</fullName>
    </submittedName>
</protein>
<dbReference type="Gene3D" id="3.40.50.2000">
    <property type="entry name" value="Glycogen Phosphorylase B"/>
    <property type="match status" value="2"/>
</dbReference>
<dbReference type="CDD" id="cd03802">
    <property type="entry name" value="GT4_AviGT4-like"/>
    <property type="match status" value="1"/>
</dbReference>
<dbReference type="PANTHER" id="PTHR45947">
    <property type="entry name" value="SULFOQUINOVOSYL TRANSFERASE SQD2"/>
    <property type="match status" value="1"/>
</dbReference>
<dbReference type="SUPFAM" id="SSF53756">
    <property type="entry name" value="UDP-Glycosyltransferase/glycogen phosphorylase"/>
    <property type="match status" value="1"/>
</dbReference>
<accession>A0ABN3CZR9</accession>
<proteinExistence type="predicted"/>
<evidence type="ECO:0000256" key="1">
    <source>
        <dbReference type="ARBA" id="ARBA00022676"/>
    </source>
</evidence>
<feature type="domain" description="Glycosyl transferase family 1" evidence="3">
    <location>
        <begin position="175"/>
        <end position="302"/>
    </location>
</feature>
<evidence type="ECO:0000259" key="3">
    <source>
        <dbReference type="Pfam" id="PF00534"/>
    </source>
</evidence>
<name>A0ABN3CZR9_9ACTN</name>
<reference evidence="5 6" key="1">
    <citation type="journal article" date="2019" name="Int. J. Syst. Evol. Microbiol.">
        <title>The Global Catalogue of Microorganisms (GCM) 10K type strain sequencing project: providing services to taxonomists for standard genome sequencing and annotation.</title>
        <authorList>
            <consortium name="The Broad Institute Genomics Platform"/>
            <consortium name="The Broad Institute Genome Sequencing Center for Infectious Disease"/>
            <person name="Wu L."/>
            <person name="Ma J."/>
        </authorList>
    </citation>
    <scope>NUCLEOTIDE SEQUENCE [LARGE SCALE GENOMIC DNA]</scope>
    <source>
        <strain evidence="5 6">JCM 16114</strain>
    </source>
</reference>
<dbReference type="Proteomes" id="UP001499843">
    <property type="component" value="Unassembled WGS sequence"/>
</dbReference>
<dbReference type="InterPro" id="IPR050194">
    <property type="entry name" value="Glycosyltransferase_grp1"/>
</dbReference>
<evidence type="ECO:0000313" key="5">
    <source>
        <dbReference type="EMBL" id="GAA2214768.1"/>
    </source>
</evidence>
<comment type="caution">
    <text evidence="5">The sequence shown here is derived from an EMBL/GenBank/DDBJ whole genome shotgun (WGS) entry which is preliminary data.</text>
</comment>
<keyword evidence="6" id="KW-1185">Reference proteome</keyword>